<comment type="similarity">
    <text evidence="1">Belongs to the isochorismatase family.</text>
</comment>
<dbReference type="EC" id="3.-.-.-" evidence="4"/>
<dbReference type="Proteomes" id="UP001287282">
    <property type="component" value="Unassembled WGS sequence"/>
</dbReference>
<evidence type="ECO:0000313" key="4">
    <source>
        <dbReference type="EMBL" id="MDV2686413.1"/>
    </source>
</evidence>
<comment type="caution">
    <text evidence="4">The sequence shown here is derived from an EMBL/GenBank/DDBJ whole genome shotgun (WGS) entry which is preliminary data.</text>
</comment>
<sequence length="186" mass="20959">MEDKKKALIIVDVQKAFDDKKWGERNNPNAEENVSKILQLWREKGWLVIHIQHTSDNPDSVFHPKSKGFAIKEIVEPIDKEVIINKKVNSSFIGTNLEEVLNENEVATVVITGLTTPHCVSTTTRMSGNLGFDTYLISDATAAFGMKDQNDTYYDAAAIHNISLATLHDEFATILTTDQFINEFFK</sequence>
<keyword evidence="5" id="KW-1185">Reference proteome</keyword>
<dbReference type="GO" id="GO:0016787">
    <property type="term" value="F:hydrolase activity"/>
    <property type="evidence" value="ECO:0007669"/>
    <property type="project" value="UniProtKB-KW"/>
</dbReference>
<dbReference type="RefSeq" id="WP_317123576.1">
    <property type="nucleotide sequence ID" value="NZ_JAWJBA010000009.1"/>
</dbReference>
<feature type="domain" description="Isochorismatase-like" evidence="3">
    <location>
        <begin position="7"/>
        <end position="178"/>
    </location>
</feature>
<evidence type="ECO:0000259" key="3">
    <source>
        <dbReference type="Pfam" id="PF00857"/>
    </source>
</evidence>
<gene>
    <name evidence="4" type="ORF">RYX56_18755</name>
</gene>
<dbReference type="CDD" id="cd01014">
    <property type="entry name" value="nicotinamidase_related"/>
    <property type="match status" value="1"/>
</dbReference>
<dbReference type="SUPFAM" id="SSF52499">
    <property type="entry name" value="Isochorismatase-like hydrolases"/>
    <property type="match status" value="1"/>
</dbReference>
<evidence type="ECO:0000256" key="1">
    <source>
        <dbReference type="ARBA" id="ARBA00006336"/>
    </source>
</evidence>
<evidence type="ECO:0000256" key="2">
    <source>
        <dbReference type="ARBA" id="ARBA00022801"/>
    </source>
</evidence>
<dbReference type="InterPro" id="IPR050272">
    <property type="entry name" value="Isochorismatase-like_hydrls"/>
</dbReference>
<dbReference type="Pfam" id="PF00857">
    <property type="entry name" value="Isochorismatase"/>
    <property type="match status" value="1"/>
</dbReference>
<accession>A0ABU3XEZ2</accession>
<dbReference type="InterPro" id="IPR000868">
    <property type="entry name" value="Isochorismatase-like_dom"/>
</dbReference>
<evidence type="ECO:0000313" key="5">
    <source>
        <dbReference type="Proteomes" id="UP001287282"/>
    </source>
</evidence>
<dbReference type="PANTHER" id="PTHR43540:SF1">
    <property type="entry name" value="ISOCHORISMATASE HYDROLASE"/>
    <property type="match status" value="1"/>
</dbReference>
<organism evidence="4 5">
    <name type="scientific">Alkalihalophilus lindianensis</name>
    <dbReference type="NCBI Taxonomy" id="1630542"/>
    <lineage>
        <taxon>Bacteria</taxon>
        <taxon>Bacillati</taxon>
        <taxon>Bacillota</taxon>
        <taxon>Bacilli</taxon>
        <taxon>Bacillales</taxon>
        <taxon>Bacillaceae</taxon>
        <taxon>Alkalihalophilus</taxon>
    </lineage>
</organism>
<dbReference type="EMBL" id="JAWJBA010000009">
    <property type="protein sequence ID" value="MDV2686413.1"/>
    <property type="molecule type" value="Genomic_DNA"/>
</dbReference>
<name>A0ABU3XEZ2_9BACI</name>
<reference evidence="4 5" key="1">
    <citation type="submission" date="2023-10" db="EMBL/GenBank/DDBJ databases">
        <title>Screening of Alkalihalobacillus lindianensis BZ-TG-R113 and Its Alleviation of Salt Stress on Rapeseed Growth.</title>
        <authorList>
            <person name="Zhao B."/>
            <person name="Guo T."/>
        </authorList>
    </citation>
    <scope>NUCLEOTIDE SEQUENCE [LARGE SCALE GENOMIC DNA]</scope>
    <source>
        <strain evidence="4 5">BZ-TG-R113</strain>
    </source>
</reference>
<protein>
    <submittedName>
        <fullName evidence="4">Cysteine hydrolase family protein</fullName>
        <ecNumber evidence="4">3.-.-.-</ecNumber>
    </submittedName>
</protein>
<dbReference type="Gene3D" id="3.40.50.850">
    <property type="entry name" value="Isochorismatase-like"/>
    <property type="match status" value="1"/>
</dbReference>
<dbReference type="PANTHER" id="PTHR43540">
    <property type="entry name" value="PEROXYUREIDOACRYLATE/UREIDOACRYLATE AMIDOHYDROLASE-RELATED"/>
    <property type="match status" value="1"/>
</dbReference>
<dbReference type="InterPro" id="IPR036380">
    <property type="entry name" value="Isochorismatase-like_sf"/>
</dbReference>
<keyword evidence="2 4" id="KW-0378">Hydrolase</keyword>
<proteinExistence type="inferred from homology"/>